<feature type="transmembrane region" description="Helical" evidence="2">
    <location>
        <begin position="209"/>
        <end position="234"/>
    </location>
</feature>
<evidence type="ECO:0000313" key="3">
    <source>
        <dbReference type="EMBL" id="KAF7198359.1"/>
    </source>
</evidence>
<feature type="compositionally biased region" description="Polar residues" evidence="1">
    <location>
        <begin position="1"/>
        <end position="10"/>
    </location>
</feature>
<evidence type="ECO:0000256" key="1">
    <source>
        <dbReference type="SAM" id="MobiDB-lite"/>
    </source>
</evidence>
<evidence type="ECO:0000256" key="2">
    <source>
        <dbReference type="SAM" id="Phobius"/>
    </source>
</evidence>
<accession>A0A8H6VRY0</accession>
<keyword evidence="2" id="KW-0812">Transmembrane</keyword>
<sequence length="489" mass="54660">MSRANSNSIPNYGAADHHQRNTQHSSSSTDNLLSPNTDDKIRPVSSSSKYSGNAEDIIRPVSSSSKSASNPEDIMNASEMQATLAEGVQTRSQKFGKDWEPFRHDPSLECKNDSTSGAISWFNPTSASYSRARVLGGGDGPYVDDENLLPPVLGYKWTSRNNRKGRHTLVLTQDTLDDQRINTPPRSRSWKAIKTGIERMITVWPLSNISWWVAIIFTLGSVLWITSATLSLLGYDPSTSSPGQTLYGGGITACIGSVVFVIGNIFLFLESFNDNRVGCFGWEIQPVLDGRLTEDGNDKVYWRLRPVEADCRHEHHHRSRGAKSWIWVPKWTDVKEHYIYEIGFIAAAIQVVSALILFISGIASVPGISDRLTTPLMYGVYWVPKLVASCGFVVTGFLYTIETQKKWWKPAPRTLGWHIGMWKTSGGIGFLLLACFGLNQAQWAQHQSAIHCVWGSWAFFISSVLRWYECLEQYPVEVLKSETADLEKL</sequence>
<reference evidence="3" key="1">
    <citation type="submission" date="2020-04" db="EMBL/GenBank/DDBJ databases">
        <title>Draft genome resource of the tomato pathogen Pseudocercospora fuligena.</title>
        <authorList>
            <person name="Zaccaron A."/>
        </authorList>
    </citation>
    <scope>NUCLEOTIDE SEQUENCE</scope>
    <source>
        <strain evidence="3">PF001</strain>
    </source>
</reference>
<proteinExistence type="predicted"/>
<dbReference type="OrthoDB" id="2603at2759"/>
<evidence type="ECO:0008006" key="5">
    <source>
        <dbReference type="Google" id="ProtNLM"/>
    </source>
</evidence>
<gene>
    <name evidence="3" type="ORF">HII31_00098</name>
</gene>
<feature type="transmembrane region" description="Helical" evidence="2">
    <location>
        <begin position="338"/>
        <end position="362"/>
    </location>
</feature>
<dbReference type="EMBL" id="JABCIY010000001">
    <property type="protein sequence ID" value="KAF7198359.1"/>
    <property type="molecule type" value="Genomic_DNA"/>
</dbReference>
<keyword evidence="4" id="KW-1185">Reference proteome</keyword>
<protein>
    <recommendedName>
        <fullName evidence="5">Integral membrane protein</fullName>
    </recommendedName>
</protein>
<dbReference type="AlphaFoldDB" id="A0A8H6VRY0"/>
<comment type="caution">
    <text evidence="3">The sequence shown here is derived from an EMBL/GenBank/DDBJ whole genome shotgun (WGS) entry which is preliminary data.</text>
</comment>
<name>A0A8H6VRY0_9PEZI</name>
<organism evidence="3 4">
    <name type="scientific">Pseudocercospora fuligena</name>
    <dbReference type="NCBI Taxonomy" id="685502"/>
    <lineage>
        <taxon>Eukaryota</taxon>
        <taxon>Fungi</taxon>
        <taxon>Dikarya</taxon>
        <taxon>Ascomycota</taxon>
        <taxon>Pezizomycotina</taxon>
        <taxon>Dothideomycetes</taxon>
        <taxon>Dothideomycetidae</taxon>
        <taxon>Mycosphaerellales</taxon>
        <taxon>Mycosphaerellaceae</taxon>
        <taxon>Pseudocercospora</taxon>
    </lineage>
</organism>
<feature type="compositionally biased region" description="Polar residues" evidence="1">
    <location>
        <begin position="22"/>
        <end position="36"/>
    </location>
</feature>
<feature type="transmembrane region" description="Helical" evidence="2">
    <location>
        <begin position="246"/>
        <end position="269"/>
    </location>
</feature>
<evidence type="ECO:0000313" key="4">
    <source>
        <dbReference type="Proteomes" id="UP000660729"/>
    </source>
</evidence>
<dbReference type="Proteomes" id="UP000660729">
    <property type="component" value="Unassembled WGS sequence"/>
</dbReference>
<keyword evidence="2" id="KW-1133">Transmembrane helix</keyword>
<feature type="region of interest" description="Disordered" evidence="1">
    <location>
        <begin position="1"/>
        <end position="72"/>
    </location>
</feature>
<keyword evidence="2" id="KW-0472">Membrane</keyword>
<feature type="transmembrane region" description="Helical" evidence="2">
    <location>
        <begin position="382"/>
        <end position="401"/>
    </location>
</feature>